<dbReference type="SUPFAM" id="SSF51905">
    <property type="entry name" value="FAD/NAD(P)-binding domain"/>
    <property type="match status" value="1"/>
</dbReference>
<dbReference type="Proteomes" id="UP000286268">
    <property type="component" value="Chromosome"/>
</dbReference>
<evidence type="ECO:0000259" key="2">
    <source>
        <dbReference type="Pfam" id="PF01266"/>
    </source>
</evidence>
<evidence type="ECO:0000313" key="3">
    <source>
        <dbReference type="EMBL" id="QAA34864.1"/>
    </source>
</evidence>
<dbReference type="OrthoDB" id="571248at2"/>
<reference evidence="3 4" key="1">
    <citation type="submission" date="2018-01" db="EMBL/GenBank/DDBJ databases">
        <title>Genome Sequencing and Assembly of Anaerobacter polyendosporus strain CT4.</title>
        <authorList>
            <person name="Tachaapaikoon C."/>
            <person name="Sutheeworapong S."/>
            <person name="Jenjaroenpun P."/>
            <person name="Wongsurawat T."/>
            <person name="Nookeaw I."/>
            <person name="Cheawchanlertfa P."/>
            <person name="Kosugi A."/>
            <person name="Cheevadhanarak S."/>
            <person name="Ratanakhanokchai K."/>
        </authorList>
    </citation>
    <scope>NUCLEOTIDE SEQUENCE [LARGE SCALE GENOMIC DNA]</scope>
    <source>
        <strain evidence="3 4">CT4</strain>
    </source>
</reference>
<dbReference type="Pfam" id="PF01266">
    <property type="entry name" value="DAO"/>
    <property type="match status" value="1"/>
</dbReference>
<dbReference type="Gene3D" id="3.50.50.60">
    <property type="entry name" value="FAD/NAD(P)-binding domain"/>
    <property type="match status" value="1"/>
</dbReference>
<gene>
    <name evidence="3" type="ORF">C1I91_26300</name>
</gene>
<name>A0A3R5X4Z1_9CLOT</name>
<dbReference type="AlphaFoldDB" id="A0A3R5X4Z1"/>
<keyword evidence="1" id="KW-0472">Membrane</keyword>
<dbReference type="KEGG" id="cmah:C1I91_26300"/>
<keyword evidence="1" id="KW-1133">Transmembrane helix</keyword>
<sequence length="404" mass="45770">MGTQYVKGESFFTRINKVTKQYEYLTEDIEADVIIVGGGVTGAILGYYFSKSGVNAVILEKSRIAHGSTSITTSLLQYELDSNAEELKKDTSLENIVKSYKLGLKALSEIENFIAQYGNGCDFKRLDSFLYTAKDIEVKEIKEEYHVRKENDFQVEFIDKVSNPSGFDVKAGVLSKNGGAMFDPYRFTHSLLDASLSNGLRVYENTEVIKVEYEDDAVNVETVYGYKVRGKIIIVATGYNTSLFTNRDFGVKTTTFNIVTKPIDQIEELYKNVIFRDNEDPYNYFRTTEDNRLIIGGEDLDFLHGIPSEAICNESYTKLEQRIKTLFPNLSIDIEYKYCGAFASTKDNLGFLGKDPKNNKLWYCLGYGANGILFAILGGMMLSKLYIGEEDEDLKLFRISRYDC</sequence>
<protein>
    <submittedName>
        <fullName evidence="3">FAD-dependent oxidoreductase</fullName>
    </submittedName>
</protein>
<keyword evidence="4" id="KW-1185">Reference proteome</keyword>
<dbReference type="GO" id="GO:0005737">
    <property type="term" value="C:cytoplasm"/>
    <property type="evidence" value="ECO:0007669"/>
    <property type="project" value="TreeGrafter"/>
</dbReference>
<accession>A0A3R5X4Z1</accession>
<dbReference type="InterPro" id="IPR036188">
    <property type="entry name" value="FAD/NAD-bd_sf"/>
</dbReference>
<dbReference type="InterPro" id="IPR006076">
    <property type="entry name" value="FAD-dep_OxRdtase"/>
</dbReference>
<dbReference type="PANTHER" id="PTHR13847">
    <property type="entry name" value="SARCOSINE DEHYDROGENASE-RELATED"/>
    <property type="match status" value="1"/>
</dbReference>
<feature type="transmembrane region" description="Helical" evidence="1">
    <location>
        <begin position="361"/>
        <end position="387"/>
    </location>
</feature>
<proteinExistence type="predicted"/>
<keyword evidence="1" id="KW-0812">Transmembrane</keyword>
<dbReference type="EMBL" id="CP025746">
    <property type="protein sequence ID" value="QAA34864.1"/>
    <property type="molecule type" value="Genomic_DNA"/>
</dbReference>
<dbReference type="RefSeq" id="WP_128215575.1">
    <property type="nucleotide sequence ID" value="NZ_CP025746.1"/>
</dbReference>
<organism evidence="3 4">
    <name type="scientific">Clostridium manihotivorum</name>
    <dbReference type="NCBI Taxonomy" id="2320868"/>
    <lineage>
        <taxon>Bacteria</taxon>
        <taxon>Bacillati</taxon>
        <taxon>Bacillota</taxon>
        <taxon>Clostridia</taxon>
        <taxon>Eubacteriales</taxon>
        <taxon>Clostridiaceae</taxon>
        <taxon>Clostridium</taxon>
    </lineage>
</organism>
<dbReference type="Gene3D" id="3.30.9.10">
    <property type="entry name" value="D-Amino Acid Oxidase, subunit A, domain 2"/>
    <property type="match status" value="1"/>
</dbReference>
<feature type="domain" description="FAD dependent oxidoreductase" evidence="2">
    <location>
        <begin position="32"/>
        <end position="384"/>
    </location>
</feature>
<evidence type="ECO:0000313" key="4">
    <source>
        <dbReference type="Proteomes" id="UP000286268"/>
    </source>
</evidence>
<evidence type="ECO:0000256" key="1">
    <source>
        <dbReference type="SAM" id="Phobius"/>
    </source>
</evidence>
<dbReference type="PANTHER" id="PTHR13847:SF201">
    <property type="entry name" value="PUTATIBE OXIDOREDUCTASE"/>
    <property type="match status" value="1"/>
</dbReference>